<accession>A0A9X2TJK3</accession>
<dbReference type="EMBL" id="JANUAE010000004">
    <property type="protein sequence ID" value="MCS3709888.1"/>
    <property type="molecule type" value="Genomic_DNA"/>
</dbReference>
<gene>
    <name evidence="2" type="ORF">GGP61_001492</name>
</gene>
<comment type="caution">
    <text evidence="2">The sequence shown here is derived from an EMBL/GenBank/DDBJ whole genome shotgun (WGS) entry which is preliminary data.</text>
</comment>
<protein>
    <submittedName>
        <fullName evidence="2">Uncharacterized protein</fullName>
    </submittedName>
</protein>
<dbReference type="AlphaFoldDB" id="A0A9X2TJK3"/>
<dbReference type="RefSeq" id="WP_259123838.1">
    <property type="nucleotide sequence ID" value="NZ_JANTZO010000005.1"/>
</dbReference>
<organism evidence="2 3">
    <name type="scientific">Salinibacter ruber</name>
    <dbReference type="NCBI Taxonomy" id="146919"/>
    <lineage>
        <taxon>Bacteria</taxon>
        <taxon>Pseudomonadati</taxon>
        <taxon>Rhodothermota</taxon>
        <taxon>Rhodothermia</taxon>
        <taxon>Rhodothermales</taxon>
        <taxon>Salinibacteraceae</taxon>
        <taxon>Salinibacter</taxon>
    </lineage>
</organism>
<evidence type="ECO:0000313" key="2">
    <source>
        <dbReference type="EMBL" id="MCS3709888.1"/>
    </source>
</evidence>
<reference evidence="2" key="1">
    <citation type="submission" date="2022-08" db="EMBL/GenBank/DDBJ databases">
        <title>Genomic Encyclopedia of Type Strains, Phase V (KMG-V): Genome sequencing to study the core and pangenomes of soil and plant-associated prokaryotes.</title>
        <authorList>
            <person name="Whitman W."/>
        </authorList>
    </citation>
    <scope>NUCLEOTIDE SEQUENCE</scope>
    <source>
        <strain evidence="2">SP3049</strain>
    </source>
</reference>
<proteinExistence type="predicted"/>
<sequence length="64" mass="6869">MEISGNTMRLNGPEGETIRLRVDEVTGDSLFVTEITEGPGELKIRLGEEPQDPREVAPGCPSGS</sequence>
<evidence type="ECO:0000256" key="1">
    <source>
        <dbReference type="SAM" id="MobiDB-lite"/>
    </source>
</evidence>
<dbReference type="Proteomes" id="UP001155057">
    <property type="component" value="Unassembled WGS sequence"/>
</dbReference>
<feature type="region of interest" description="Disordered" evidence="1">
    <location>
        <begin position="45"/>
        <end position="64"/>
    </location>
</feature>
<evidence type="ECO:0000313" key="3">
    <source>
        <dbReference type="Proteomes" id="UP001155057"/>
    </source>
</evidence>
<name>A0A9X2TJK3_9BACT</name>
<feature type="compositionally biased region" description="Basic and acidic residues" evidence="1">
    <location>
        <begin position="45"/>
        <end position="55"/>
    </location>
</feature>